<feature type="transmembrane region" description="Helical" evidence="1">
    <location>
        <begin position="304"/>
        <end position="322"/>
    </location>
</feature>
<keyword evidence="3" id="KW-1185">Reference proteome</keyword>
<protein>
    <recommendedName>
        <fullName evidence="4">Glycosyltransferase RgtA/B/C/D-like domain-containing protein</fullName>
    </recommendedName>
</protein>
<comment type="caution">
    <text evidence="2">The sequence shown here is derived from an EMBL/GenBank/DDBJ whole genome shotgun (WGS) entry which is preliminary data.</text>
</comment>
<evidence type="ECO:0000256" key="1">
    <source>
        <dbReference type="SAM" id="Phobius"/>
    </source>
</evidence>
<dbReference type="OrthoDB" id="2286267at2"/>
<keyword evidence="1" id="KW-0472">Membrane</keyword>
<dbReference type="STRING" id="1435349.PW52_03765"/>
<keyword evidence="1" id="KW-1133">Transmembrane helix</keyword>
<feature type="transmembrane region" description="Helical" evidence="1">
    <location>
        <begin position="274"/>
        <end position="292"/>
    </location>
</feature>
<feature type="transmembrane region" description="Helical" evidence="1">
    <location>
        <begin position="74"/>
        <end position="92"/>
    </location>
</feature>
<feature type="transmembrane region" description="Helical" evidence="1">
    <location>
        <begin position="12"/>
        <end position="32"/>
    </location>
</feature>
<proteinExistence type="predicted"/>
<feature type="transmembrane region" description="Helical" evidence="1">
    <location>
        <begin position="151"/>
        <end position="166"/>
    </location>
</feature>
<evidence type="ECO:0000313" key="3">
    <source>
        <dbReference type="Proteomes" id="UP000032578"/>
    </source>
</evidence>
<accession>A0A0D7WCH2</accession>
<gene>
    <name evidence="2" type="ORF">PW52_03765</name>
</gene>
<dbReference type="AlphaFoldDB" id="A0A0D7WCH2"/>
<evidence type="ECO:0000313" key="2">
    <source>
        <dbReference type="EMBL" id="KJD36764.1"/>
    </source>
</evidence>
<evidence type="ECO:0008006" key="4">
    <source>
        <dbReference type="Google" id="ProtNLM"/>
    </source>
</evidence>
<sequence length="353" mass="41390">MNKVLKISKSTIVFYFLFLIGIIITILSLYIFPERFFFDAKTILGRGGWYFEPGLRGSYQFSILFYQVTGLKHLPYPVIGLIQYSTLCFIFYKIGVSKDLHKITIKNLIIYIMFLFLALYVSVPSKEFINFTYLSLVVFFIKNRKLSFKKTLILTLFLVIFLGYFFRPYYIIVAIITLFMYALSYVKFKSFKVATFFYGLALLVGMSLSYGIVKGQYISNSTRSAMVVYGNSNSAIVPPLDTSTWYGEATSIIHGFFSVNLPVNGFKFFNSPQIIFFVIWQLVLFYLLILRYDRCIKEGKRRNFDLWLFYILFSYFIVQGVFEPDLGSALRHKASVFPIIYYLLNYEEFRRKK</sequence>
<dbReference type="PATRIC" id="fig|1435349.4.peg.1456"/>
<feature type="transmembrane region" description="Helical" evidence="1">
    <location>
        <begin position="104"/>
        <end position="122"/>
    </location>
</feature>
<name>A0A0D7WCH2_9FLAO</name>
<reference evidence="2 3" key="1">
    <citation type="submission" date="2014-11" db="EMBL/GenBank/DDBJ databases">
        <title>Tamlana sedimentorum sp. nov., isolated from shallow sand sediments of the Sea of Japan.</title>
        <authorList>
            <person name="Romanenko L.A."/>
        </authorList>
    </citation>
    <scope>NUCLEOTIDE SEQUENCE [LARGE SCALE GENOMIC DNA]</scope>
    <source>
        <strain evidence="2 3">JCM 19808</strain>
    </source>
</reference>
<dbReference type="EMBL" id="JTDW01000002">
    <property type="protein sequence ID" value="KJD36764.1"/>
    <property type="molecule type" value="Genomic_DNA"/>
</dbReference>
<feature type="transmembrane region" description="Helical" evidence="1">
    <location>
        <begin position="195"/>
        <end position="213"/>
    </location>
</feature>
<keyword evidence="1" id="KW-0812">Transmembrane</keyword>
<dbReference type="RefSeq" id="WP_044631578.1">
    <property type="nucleotide sequence ID" value="NZ_JTDW01000002.1"/>
</dbReference>
<organism evidence="2 3">
    <name type="scientific">Neotamlana sedimentorum</name>
    <dbReference type="NCBI Taxonomy" id="1435349"/>
    <lineage>
        <taxon>Bacteria</taxon>
        <taxon>Pseudomonadati</taxon>
        <taxon>Bacteroidota</taxon>
        <taxon>Flavobacteriia</taxon>
        <taxon>Flavobacteriales</taxon>
        <taxon>Flavobacteriaceae</taxon>
        <taxon>Neotamlana</taxon>
    </lineage>
</organism>
<dbReference type="Proteomes" id="UP000032578">
    <property type="component" value="Unassembled WGS sequence"/>
</dbReference>